<dbReference type="PANTHER" id="PTHR24232">
    <property type="entry name" value="G-PROTEIN COUPLED RECEPTOR"/>
    <property type="match status" value="1"/>
</dbReference>
<feature type="transmembrane region" description="Helical" evidence="11">
    <location>
        <begin position="100"/>
        <end position="120"/>
    </location>
</feature>
<feature type="domain" description="G-protein coupled receptors family 1 profile" evidence="12">
    <location>
        <begin position="40"/>
        <end position="302"/>
    </location>
</feature>
<evidence type="ECO:0000256" key="10">
    <source>
        <dbReference type="ARBA" id="ARBA00023224"/>
    </source>
</evidence>
<keyword evidence="8" id="KW-0675">Receptor</keyword>
<dbReference type="PANTHER" id="PTHR24232:SF53">
    <property type="entry name" value="G-PROTEIN COUPLED RECEPTORS FAMILY 1 PROFILE DOMAIN-CONTAINING PROTEIN"/>
    <property type="match status" value="1"/>
</dbReference>
<feature type="transmembrane region" description="Helical" evidence="11">
    <location>
        <begin position="141"/>
        <end position="160"/>
    </location>
</feature>
<evidence type="ECO:0000256" key="3">
    <source>
        <dbReference type="ARBA" id="ARBA00016224"/>
    </source>
</evidence>
<dbReference type="AlphaFoldDB" id="A0A401SIX5"/>
<evidence type="ECO:0000256" key="9">
    <source>
        <dbReference type="ARBA" id="ARBA00023180"/>
    </source>
</evidence>
<dbReference type="InterPro" id="IPR017452">
    <property type="entry name" value="GPCR_Rhodpsn_7TM"/>
</dbReference>
<dbReference type="GO" id="GO:0005886">
    <property type="term" value="C:plasma membrane"/>
    <property type="evidence" value="ECO:0007669"/>
    <property type="project" value="TreeGrafter"/>
</dbReference>
<dbReference type="InterPro" id="IPR002282">
    <property type="entry name" value="PAF_rcpt"/>
</dbReference>
<dbReference type="GO" id="GO:0035025">
    <property type="term" value="P:positive regulation of Rho protein signal transduction"/>
    <property type="evidence" value="ECO:0007669"/>
    <property type="project" value="TreeGrafter"/>
</dbReference>
<keyword evidence="5 11" id="KW-1133">Transmembrane helix</keyword>
<accession>A0A401SIX5</accession>
<reference evidence="13 14" key="1">
    <citation type="journal article" date="2018" name="Nat. Ecol. Evol.">
        <title>Shark genomes provide insights into elasmobranch evolution and the origin of vertebrates.</title>
        <authorList>
            <person name="Hara Y"/>
            <person name="Yamaguchi K"/>
            <person name="Onimaru K"/>
            <person name="Kadota M"/>
            <person name="Koyanagi M"/>
            <person name="Keeley SD"/>
            <person name="Tatsumi K"/>
            <person name="Tanaka K"/>
            <person name="Motone F"/>
            <person name="Kageyama Y"/>
            <person name="Nozu R"/>
            <person name="Adachi N"/>
            <person name="Nishimura O"/>
            <person name="Nakagawa R"/>
            <person name="Tanegashima C"/>
            <person name="Kiyatake I"/>
            <person name="Matsumoto R"/>
            <person name="Murakumo K"/>
            <person name="Nishida K"/>
            <person name="Terakita A"/>
            <person name="Kuratani S"/>
            <person name="Sato K"/>
            <person name="Hyodo S Kuraku.S."/>
        </authorList>
    </citation>
    <scope>NUCLEOTIDE SEQUENCE [LARGE SCALE GENOMIC DNA]</scope>
</reference>
<organism evidence="13 14">
    <name type="scientific">Chiloscyllium punctatum</name>
    <name type="common">Brownbanded bambooshark</name>
    <name type="synonym">Hemiscyllium punctatum</name>
    <dbReference type="NCBI Taxonomy" id="137246"/>
    <lineage>
        <taxon>Eukaryota</taxon>
        <taxon>Metazoa</taxon>
        <taxon>Chordata</taxon>
        <taxon>Craniata</taxon>
        <taxon>Vertebrata</taxon>
        <taxon>Chondrichthyes</taxon>
        <taxon>Elasmobranchii</taxon>
        <taxon>Galeomorphii</taxon>
        <taxon>Galeoidea</taxon>
        <taxon>Orectolobiformes</taxon>
        <taxon>Hemiscylliidae</taxon>
        <taxon>Chiloscyllium</taxon>
    </lineage>
</organism>
<keyword evidence="10" id="KW-0807">Transducer</keyword>
<keyword evidence="7 11" id="KW-0472">Membrane</keyword>
<evidence type="ECO:0000313" key="13">
    <source>
        <dbReference type="EMBL" id="GCC30290.1"/>
    </source>
</evidence>
<comment type="subunit">
    <text evidence="2">Interacts with ARRB1.</text>
</comment>
<feature type="transmembrane region" description="Helical" evidence="11">
    <location>
        <begin position="27"/>
        <end position="48"/>
    </location>
</feature>
<evidence type="ECO:0000256" key="4">
    <source>
        <dbReference type="ARBA" id="ARBA00022692"/>
    </source>
</evidence>
<feature type="transmembrane region" description="Helical" evidence="11">
    <location>
        <begin position="284"/>
        <end position="305"/>
    </location>
</feature>
<evidence type="ECO:0000256" key="6">
    <source>
        <dbReference type="ARBA" id="ARBA00023040"/>
    </source>
</evidence>
<feature type="transmembrane region" description="Helical" evidence="11">
    <location>
        <begin position="198"/>
        <end position="218"/>
    </location>
</feature>
<evidence type="ECO:0000256" key="8">
    <source>
        <dbReference type="ARBA" id="ARBA00023170"/>
    </source>
</evidence>
<dbReference type="OrthoDB" id="5985406at2759"/>
<dbReference type="GO" id="GO:0004992">
    <property type="term" value="F:platelet activating factor receptor activity"/>
    <property type="evidence" value="ECO:0007669"/>
    <property type="project" value="InterPro"/>
</dbReference>
<dbReference type="Proteomes" id="UP000287033">
    <property type="component" value="Unassembled WGS sequence"/>
</dbReference>
<dbReference type="PRINTS" id="PR01153">
    <property type="entry name" value="PAFRECEPTOR"/>
</dbReference>
<evidence type="ECO:0000256" key="11">
    <source>
        <dbReference type="SAM" id="Phobius"/>
    </source>
</evidence>
<dbReference type="Gene3D" id="1.20.1070.10">
    <property type="entry name" value="Rhodopsin 7-helix transmembrane proteins"/>
    <property type="match status" value="1"/>
</dbReference>
<keyword evidence="6" id="KW-0297">G-protein coupled receptor</keyword>
<dbReference type="Pfam" id="PF00001">
    <property type="entry name" value="7tm_1"/>
    <property type="match status" value="1"/>
</dbReference>
<keyword evidence="14" id="KW-1185">Reference proteome</keyword>
<dbReference type="PROSITE" id="PS50262">
    <property type="entry name" value="G_PROTEIN_RECEP_F1_2"/>
    <property type="match status" value="1"/>
</dbReference>
<keyword evidence="9" id="KW-0325">Glycoprotein</keyword>
<evidence type="ECO:0000313" key="14">
    <source>
        <dbReference type="Proteomes" id="UP000287033"/>
    </source>
</evidence>
<name>A0A401SIX5_CHIPU</name>
<evidence type="ECO:0000259" key="12">
    <source>
        <dbReference type="PROSITE" id="PS50262"/>
    </source>
</evidence>
<dbReference type="PRINTS" id="PR00237">
    <property type="entry name" value="GPCRRHODOPSN"/>
</dbReference>
<evidence type="ECO:0000256" key="2">
    <source>
        <dbReference type="ARBA" id="ARBA00011145"/>
    </source>
</evidence>
<dbReference type="SUPFAM" id="SSF81321">
    <property type="entry name" value="Family A G protein-coupled receptor-like"/>
    <property type="match status" value="1"/>
</dbReference>
<comment type="subcellular location">
    <subcellularLocation>
        <location evidence="1">Membrane</location>
        <topology evidence="1">Multi-pass membrane protein</topology>
    </subcellularLocation>
</comment>
<feature type="transmembrane region" description="Helical" evidence="11">
    <location>
        <begin position="239"/>
        <end position="264"/>
    </location>
</feature>
<evidence type="ECO:0000256" key="7">
    <source>
        <dbReference type="ARBA" id="ARBA00023136"/>
    </source>
</evidence>
<evidence type="ECO:0000256" key="5">
    <source>
        <dbReference type="ARBA" id="ARBA00022989"/>
    </source>
</evidence>
<dbReference type="EMBL" id="BEZZ01000295">
    <property type="protein sequence ID" value="GCC30290.1"/>
    <property type="molecule type" value="Genomic_DNA"/>
</dbReference>
<dbReference type="InterPro" id="IPR000276">
    <property type="entry name" value="GPCR_Rhodpsn"/>
</dbReference>
<dbReference type="GO" id="GO:0007200">
    <property type="term" value="P:phospholipase C-activating G protein-coupled receptor signaling pathway"/>
    <property type="evidence" value="ECO:0007669"/>
    <property type="project" value="TreeGrafter"/>
</dbReference>
<proteinExistence type="predicted"/>
<evidence type="ECO:0000256" key="1">
    <source>
        <dbReference type="ARBA" id="ARBA00004141"/>
    </source>
</evidence>
<comment type="caution">
    <text evidence="13">The sequence shown here is derived from an EMBL/GenBank/DDBJ whole genome shotgun (WGS) entry which is preliminary data.</text>
</comment>
<dbReference type="GO" id="GO:0006935">
    <property type="term" value="P:chemotaxis"/>
    <property type="evidence" value="ECO:0007669"/>
    <property type="project" value="InterPro"/>
</dbReference>
<gene>
    <name evidence="13" type="ORF">chiPu_0008738</name>
</gene>
<protein>
    <recommendedName>
        <fullName evidence="3">Platelet-activating factor receptor</fullName>
    </recommendedName>
</protein>
<keyword evidence="4 11" id="KW-0812">Transmembrane</keyword>
<dbReference type="OMA" id="IHIYMIN"/>
<feature type="transmembrane region" description="Helical" evidence="11">
    <location>
        <begin position="60"/>
        <end position="80"/>
    </location>
</feature>
<sequence>MTNSTRFENCNEKQFYDTSEVTYTVSAIFYSVIVLVGVPENVAALYFLICKRKELTEAKIYMISLTVADLLFVTFLPLWIDYYYRRGNWIFSSFVCSLWGSLFYINTYNTIFFLAAISFIRYRAVSQPVTAAQSRQIVRGSVLTALIWTLTVCFSLPIVINHEDYLFKTNTSNERCFESHEAKDTRTQVIVMHMLMELGFVLSFVVVITNNVLILRLLSAEQKALRTSQNKFKTRASRLVLMVLIIYTVSFLPYHVVHLLWTLLVLNFWKSDDCAFRKTVNDVHHISLCLMCTNCILDPILYCFMTTNFRQYLKKLRLSFTRKCLLGRSPKPQEIQLS</sequence>